<organism evidence="3">
    <name type="scientific">Triticum aestivum</name>
    <name type="common">Wheat</name>
    <dbReference type="NCBI Taxonomy" id="4565"/>
    <lineage>
        <taxon>Eukaryota</taxon>
        <taxon>Viridiplantae</taxon>
        <taxon>Streptophyta</taxon>
        <taxon>Embryophyta</taxon>
        <taxon>Tracheophyta</taxon>
        <taxon>Spermatophyta</taxon>
        <taxon>Magnoliopsida</taxon>
        <taxon>Liliopsida</taxon>
        <taxon>Poales</taxon>
        <taxon>Poaceae</taxon>
        <taxon>BOP clade</taxon>
        <taxon>Pooideae</taxon>
        <taxon>Triticodae</taxon>
        <taxon>Triticeae</taxon>
        <taxon>Triticinae</taxon>
        <taxon>Triticum</taxon>
    </lineage>
</organism>
<protein>
    <submittedName>
        <fullName evidence="3">Uncharacterized protein</fullName>
    </submittedName>
</protein>
<feature type="compositionally biased region" description="Low complexity" evidence="2">
    <location>
        <begin position="583"/>
        <end position="593"/>
    </location>
</feature>
<feature type="coiled-coil region" evidence="1">
    <location>
        <begin position="405"/>
        <end position="439"/>
    </location>
</feature>
<dbReference type="PANTHER" id="PTHR35712:SF1">
    <property type="entry name" value="MYOSIN HEAVY CHAIN-LIKE PROTEIN"/>
    <property type="match status" value="1"/>
</dbReference>
<dbReference type="PANTHER" id="PTHR35712">
    <property type="entry name" value="MYOSIN HEAVY CHAIN-LIKE PROTEIN"/>
    <property type="match status" value="1"/>
</dbReference>
<dbReference type="GeneID" id="123086251"/>
<dbReference type="OMA" id="KERTREY"/>
<feature type="region of interest" description="Disordered" evidence="2">
    <location>
        <begin position="583"/>
        <end position="603"/>
    </location>
</feature>
<keyword evidence="1" id="KW-0175">Coiled coil</keyword>
<evidence type="ECO:0000256" key="1">
    <source>
        <dbReference type="SAM" id="Coils"/>
    </source>
</evidence>
<sequence length="631" mass="71327">MDEKPYDGEVLTRRVEELQRERDELRKDIEQLCMQQAGPGYVSVATRMLSQRTTALEQDIEILQKKLSGCLRENQNLQEELAEAYRVKSQLADLYGAELSKTKELEQQVRFFQSSVAQAFAERDGSLLECEKAKEREEAGLKMCATFEERTREYQTAMEDQKRLNDDLQMELTELKAHTESSLNVIKKLYEVRSRECECPSNITFEEKCSILLDDSADSWSFNLDGETSTSKYIASLEQENESLKAKISKLQSNLRMSFEIEHHLQRNARTLEKKQALSDDLMRNGLSALQKVYTYQRAEIMKILEEELLLLSTAVNEIQDKLTQICINAEIMGNPVGKMQCCDSSCKDVHVTMDIGPETIPKGDVPTRYSTTFDDSKALAQTLQEKMEALMLFSQEQERYLLEKQKNQAIIEDLEKNLSQVKDEKVKVLMELAKLKEAYLLKCSTANDGHGIVDTPKITSGHDQQGMLKTILNRTSLRQWIKKENNTGHESSGGNDQTVCRGCSVDLSRMKVENATLLESVATMERLTSLVHRLHRVLMKVYDDVKSGCSSESSYEALSSLITEANLMRTALGVVLPVSWSGDSSGGITSDSPKSSKSEKVDPLGSASMEMLELLILAADILRESFMLKK</sequence>
<dbReference type="Proteomes" id="UP000019116">
    <property type="component" value="Chromosome 4A"/>
</dbReference>
<feature type="coiled-coil region" evidence="1">
    <location>
        <begin position="8"/>
        <end position="35"/>
    </location>
</feature>
<evidence type="ECO:0000313" key="4">
    <source>
        <dbReference type="Proteomes" id="UP000019116"/>
    </source>
</evidence>
<dbReference type="AlphaFoldDB" id="A0A3B6HSV2"/>
<dbReference type="EnsemblPlants" id="TraesCS4A02G173500.2">
    <property type="protein sequence ID" value="TraesCS4A02G173500.2"/>
    <property type="gene ID" value="TraesCS4A02G173500"/>
</dbReference>
<dbReference type="Gramene" id="TraesCS4A03G0474400.1">
    <property type="protein sequence ID" value="TraesCS4A03G0474400.1.CDS"/>
    <property type="gene ID" value="TraesCS4A03G0474400"/>
</dbReference>
<accession>A0A3B6HSV2</accession>
<dbReference type="RefSeq" id="XP_044363903.1">
    <property type="nucleotide sequence ID" value="XM_044507968.1"/>
</dbReference>
<name>A0A3B6HSV2_WHEAT</name>
<reference evidence="3" key="1">
    <citation type="submission" date="2018-08" db="EMBL/GenBank/DDBJ databases">
        <authorList>
            <person name="Rossello M."/>
        </authorList>
    </citation>
    <scope>NUCLEOTIDE SEQUENCE [LARGE SCALE GENOMIC DNA]</scope>
    <source>
        <strain evidence="3">cv. Chinese Spring</strain>
    </source>
</reference>
<dbReference type="SMR" id="A0A3B6HSV2"/>
<evidence type="ECO:0000313" key="3">
    <source>
        <dbReference type="EnsemblPlants" id="TraesCS4A02G173500.2"/>
    </source>
</evidence>
<feature type="coiled-coil region" evidence="1">
    <location>
        <begin position="151"/>
        <end position="178"/>
    </location>
</feature>
<dbReference type="OrthoDB" id="1719803at2759"/>
<keyword evidence="4" id="KW-1185">Reference proteome</keyword>
<evidence type="ECO:0000256" key="2">
    <source>
        <dbReference type="SAM" id="MobiDB-lite"/>
    </source>
</evidence>
<feature type="coiled-coil region" evidence="1">
    <location>
        <begin position="60"/>
        <end position="94"/>
    </location>
</feature>
<reference evidence="3" key="2">
    <citation type="submission" date="2018-10" db="UniProtKB">
        <authorList>
            <consortium name="EnsemblPlants"/>
        </authorList>
    </citation>
    <scope>IDENTIFICATION</scope>
</reference>
<gene>
    <name evidence="3" type="primary">LOC123086251</name>
</gene>
<proteinExistence type="predicted"/>
<dbReference type="Gramene" id="TraesCS4A02G173500.2">
    <property type="protein sequence ID" value="TraesCS4A02G173500.2"/>
    <property type="gene ID" value="TraesCS4A02G173500"/>
</dbReference>